<gene>
    <name evidence="2" type="ORF">AZOBR_70001</name>
</gene>
<dbReference type="RefSeq" id="WP_014239661.1">
    <property type="nucleotide sequence ID" value="NZ_CP022253.1"/>
</dbReference>
<reference evidence="2 3" key="1">
    <citation type="journal article" date="2011" name="PLoS Genet.">
        <title>Azospirillum genomes reveal transition of bacteria from aquatic to terrestrial environments.</title>
        <authorList>
            <person name="Wisniewski-Dye F."/>
            <person name="Borziak K."/>
            <person name="Khalsa-Moyers G."/>
            <person name="Alexandre G."/>
            <person name="Sukharnikov L.O."/>
            <person name="Wuichet K."/>
            <person name="Hurst G.B."/>
            <person name="McDonald W.H."/>
            <person name="Robertson J.S."/>
            <person name="Barbe V."/>
            <person name="Calteau A."/>
            <person name="Rouy Z."/>
            <person name="Mangenot S."/>
            <person name="Prigent-Combaret C."/>
            <person name="Normand P."/>
            <person name="Boyer M."/>
            <person name="Siguier P."/>
            <person name="Dessaux Y."/>
            <person name="Elmerich C."/>
            <person name="Condemine G."/>
            <person name="Krishnen G."/>
            <person name="Kennedy I."/>
            <person name="Paterson A.H."/>
            <person name="Gonzalez V."/>
            <person name="Mavingui P."/>
            <person name="Zhulin I.B."/>
        </authorList>
    </citation>
    <scope>NUCLEOTIDE SEQUENCE [LARGE SCALE GENOMIC DNA]</scope>
    <source>
        <strain evidence="2 3">Sp245</strain>
    </source>
</reference>
<evidence type="ECO:0000256" key="1">
    <source>
        <dbReference type="SAM" id="Phobius"/>
    </source>
</evidence>
<evidence type="ECO:0000313" key="3">
    <source>
        <dbReference type="Proteomes" id="UP000007319"/>
    </source>
</evidence>
<feature type="transmembrane region" description="Helical" evidence="1">
    <location>
        <begin position="46"/>
        <end position="65"/>
    </location>
</feature>
<evidence type="ECO:0000313" key="2">
    <source>
        <dbReference type="EMBL" id="CCC97365.1"/>
    </source>
</evidence>
<keyword evidence="1" id="KW-1133">Transmembrane helix</keyword>
<accession>A0A9P1JPT6</accession>
<dbReference type="Proteomes" id="UP000007319">
    <property type="component" value="Chromosome"/>
</dbReference>
<keyword evidence="1" id="KW-0812">Transmembrane</keyword>
<organism evidence="2 3">
    <name type="scientific">Azospirillum baldaniorum</name>
    <dbReference type="NCBI Taxonomy" id="1064539"/>
    <lineage>
        <taxon>Bacteria</taxon>
        <taxon>Pseudomonadati</taxon>
        <taxon>Pseudomonadota</taxon>
        <taxon>Alphaproteobacteria</taxon>
        <taxon>Rhodospirillales</taxon>
        <taxon>Azospirillaceae</taxon>
        <taxon>Azospirillum</taxon>
    </lineage>
</organism>
<dbReference type="EMBL" id="HE577327">
    <property type="protein sequence ID" value="CCC97365.1"/>
    <property type="molecule type" value="Genomic_DNA"/>
</dbReference>
<dbReference type="AlphaFoldDB" id="A0A9P1JPT6"/>
<keyword evidence="1" id="KW-0472">Membrane</keyword>
<name>A0A9P1JPT6_9PROT</name>
<protein>
    <submittedName>
        <fullName evidence="2">Uncharacterized protein</fullName>
    </submittedName>
</protein>
<sequence>MLVPPGIAIAPEARDSIDEALALSEGLVPSQAEQVIGVARVAFDQAFTGVVGTAALMLIAVALVVRRMLADQEGAKDDGSSERRVDGCRG</sequence>
<keyword evidence="3" id="KW-1185">Reference proteome</keyword>
<dbReference type="KEGG" id="abs:AZOBR_70001"/>
<proteinExistence type="predicted"/>